<dbReference type="AlphaFoldDB" id="A0A1G2K211"/>
<protein>
    <recommendedName>
        <fullName evidence="7">Methylated-DNA-[protein]-cysteine S-methyltransferase DNA binding domain-containing protein</fullName>
    </recommendedName>
</protein>
<dbReference type="InterPro" id="IPR001497">
    <property type="entry name" value="MethylDNA_cys_MeTrfase_AS"/>
</dbReference>
<dbReference type="GO" id="GO:0003908">
    <property type="term" value="F:methylated-DNA-[protein]-cysteine S-methyltransferase activity"/>
    <property type="evidence" value="ECO:0007669"/>
    <property type="project" value="UniProtKB-EC"/>
</dbReference>
<evidence type="ECO:0000313" key="9">
    <source>
        <dbReference type="Proteomes" id="UP000177152"/>
    </source>
</evidence>
<sequence length="103" mass="11280">MTLFKEKVYSVVRKIPKGKVLTYQTVAHAIGCGRAGRAVGNALNKNHSPAVPCHRVIRGDGLVGGFNGGEDRKIKLLSREGIIISNGRIDLLKYLHHGKRKHS</sequence>
<dbReference type="GO" id="GO:0032259">
    <property type="term" value="P:methylation"/>
    <property type="evidence" value="ECO:0007669"/>
    <property type="project" value="UniProtKB-KW"/>
</dbReference>
<dbReference type="SUPFAM" id="SSF46767">
    <property type="entry name" value="Methylated DNA-protein cysteine methyltransferase, C-terminal domain"/>
    <property type="match status" value="1"/>
</dbReference>
<evidence type="ECO:0000256" key="6">
    <source>
        <dbReference type="ARBA" id="ARBA00049348"/>
    </source>
</evidence>
<evidence type="ECO:0000256" key="4">
    <source>
        <dbReference type="ARBA" id="ARBA00022763"/>
    </source>
</evidence>
<keyword evidence="2" id="KW-0489">Methyltransferase</keyword>
<dbReference type="PROSITE" id="PS00374">
    <property type="entry name" value="MGMT"/>
    <property type="match status" value="1"/>
</dbReference>
<dbReference type="Gene3D" id="1.10.10.10">
    <property type="entry name" value="Winged helix-like DNA-binding domain superfamily/Winged helix DNA-binding domain"/>
    <property type="match status" value="1"/>
</dbReference>
<evidence type="ECO:0000256" key="1">
    <source>
        <dbReference type="ARBA" id="ARBA00001286"/>
    </source>
</evidence>
<proteinExistence type="predicted"/>
<keyword evidence="5" id="KW-0234">DNA repair</keyword>
<gene>
    <name evidence="8" type="ORF">A2633_01820</name>
</gene>
<comment type="catalytic activity">
    <reaction evidence="1">
        <text>a 4-O-methyl-thymidine in DNA + L-cysteinyl-[protein] = a thymidine in DNA + S-methyl-L-cysteinyl-[protein]</text>
        <dbReference type="Rhea" id="RHEA:53428"/>
        <dbReference type="Rhea" id="RHEA-COMP:10131"/>
        <dbReference type="Rhea" id="RHEA-COMP:10132"/>
        <dbReference type="Rhea" id="RHEA-COMP:13555"/>
        <dbReference type="Rhea" id="RHEA-COMP:13556"/>
        <dbReference type="ChEBI" id="CHEBI:29950"/>
        <dbReference type="ChEBI" id="CHEBI:82612"/>
        <dbReference type="ChEBI" id="CHEBI:137386"/>
        <dbReference type="ChEBI" id="CHEBI:137387"/>
        <dbReference type="EC" id="2.1.1.63"/>
    </reaction>
</comment>
<keyword evidence="3" id="KW-0808">Transferase</keyword>
<keyword evidence="4" id="KW-0227">DNA damage</keyword>
<evidence type="ECO:0000313" key="8">
    <source>
        <dbReference type="EMBL" id="OGZ93442.1"/>
    </source>
</evidence>
<comment type="caution">
    <text evidence="8">The sequence shown here is derived from an EMBL/GenBank/DDBJ whole genome shotgun (WGS) entry which is preliminary data.</text>
</comment>
<accession>A0A1G2K211</accession>
<dbReference type="PANTHER" id="PTHR10815:SF13">
    <property type="entry name" value="METHYLATED-DNA--PROTEIN-CYSTEINE METHYLTRANSFERASE"/>
    <property type="match status" value="1"/>
</dbReference>
<dbReference type="NCBIfam" id="TIGR00589">
    <property type="entry name" value="ogt"/>
    <property type="match status" value="1"/>
</dbReference>
<evidence type="ECO:0000259" key="7">
    <source>
        <dbReference type="Pfam" id="PF01035"/>
    </source>
</evidence>
<dbReference type="Proteomes" id="UP000177152">
    <property type="component" value="Unassembled WGS sequence"/>
</dbReference>
<dbReference type="PANTHER" id="PTHR10815">
    <property type="entry name" value="METHYLATED-DNA--PROTEIN-CYSTEINE METHYLTRANSFERASE"/>
    <property type="match status" value="1"/>
</dbReference>
<reference evidence="8 9" key="1">
    <citation type="journal article" date="2016" name="Nat. Commun.">
        <title>Thousands of microbial genomes shed light on interconnected biogeochemical processes in an aquifer system.</title>
        <authorList>
            <person name="Anantharaman K."/>
            <person name="Brown C.T."/>
            <person name="Hug L.A."/>
            <person name="Sharon I."/>
            <person name="Castelle C.J."/>
            <person name="Probst A.J."/>
            <person name="Thomas B.C."/>
            <person name="Singh A."/>
            <person name="Wilkins M.J."/>
            <person name="Karaoz U."/>
            <person name="Brodie E.L."/>
            <person name="Williams K.H."/>
            <person name="Hubbard S.S."/>
            <person name="Banfield J.F."/>
        </authorList>
    </citation>
    <scope>NUCLEOTIDE SEQUENCE [LARGE SCALE GENOMIC DNA]</scope>
</reference>
<dbReference type="GO" id="GO:0006281">
    <property type="term" value="P:DNA repair"/>
    <property type="evidence" value="ECO:0007669"/>
    <property type="project" value="UniProtKB-KW"/>
</dbReference>
<evidence type="ECO:0000256" key="2">
    <source>
        <dbReference type="ARBA" id="ARBA00022603"/>
    </source>
</evidence>
<dbReference type="EMBL" id="MHQC01000059">
    <property type="protein sequence ID" value="OGZ93442.1"/>
    <property type="molecule type" value="Genomic_DNA"/>
</dbReference>
<dbReference type="InterPro" id="IPR014048">
    <property type="entry name" value="MethylDNA_cys_MeTrfase_DNA-bd"/>
</dbReference>
<dbReference type="CDD" id="cd06445">
    <property type="entry name" value="ATase"/>
    <property type="match status" value="1"/>
</dbReference>
<dbReference type="InterPro" id="IPR036217">
    <property type="entry name" value="MethylDNA_cys_MeTrfase_DNAb"/>
</dbReference>
<comment type="catalytic activity">
    <reaction evidence="6">
        <text>a 6-O-methyl-2'-deoxyguanosine in DNA + L-cysteinyl-[protein] = S-methyl-L-cysteinyl-[protein] + a 2'-deoxyguanosine in DNA</text>
        <dbReference type="Rhea" id="RHEA:24000"/>
        <dbReference type="Rhea" id="RHEA-COMP:10131"/>
        <dbReference type="Rhea" id="RHEA-COMP:10132"/>
        <dbReference type="Rhea" id="RHEA-COMP:11367"/>
        <dbReference type="Rhea" id="RHEA-COMP:11368"/>
        <dbReference type="ChEBI" id="CHEBI:29950"/>
        <dbReference type="ChEBI" id="CHEBI:82612"/>
        <dbReference type="ChEBI" id="CHEBI:85445"/>
        <dbReference type="ChEBI" id="CHEBI:85448"/>
        <dbReference type="EC" id="2.1.1.63"/>
    </reaction>
</comment>
<organism evidence="8 9">
    <name type="scientific">Candidatus Sungbacteria bacterium RIFCSPHIGHO2_01_FULL_47_32</name>
    <dbReference type="NCBI Taxonomy" id="1802264"/>
    <lineage>
        <taxon>Bacteria</taxon>
        <taxon>Candidatus Sungiibacteriota</taxon>
    </lineage>
</organism>
<evidence type="ECO:0000256" key="5">
    <source>
        <dbReference type="ARBA" id="ARBA00023204"/>
    </source>
</evidence>
<evidence type="ECO:0000256" key="3">
    <source>
        <dbReference type="ARBA" id="ARBA00022679"/>
    </source>
</evidence>
<feature type="domain" description="Methylated-DNA-[protein]-cysteine S-methyltransferase DNA binding" evidence="7">
    <location>
        <begin position="4"/>
        <end position="82"/>
    </location>
</feature>
<dbReference type="InterPro" id="IPR036388">
    <property type="entry name" value="WH-like_DNA-bd_sf"/>
</dbReference>
<dbReference type="Pfam" id="PF01035">
    <property type="entry name" value="DNA_binding_1"/>
    <property type="match status" value="1"/>
</dbReference>
<name>A0A1G2K211_9BACT</name>